<gene>
    <name evidence="2" type="ORF">BDZ94DRAFT_1191859</name>
</gene>
<feature type="domain" description="Heterokaryon incompatibility" evidence="1">
    <location>
        <begin position="133"/>
        <end position="277"/>
    </location>
</feature>
<dbReference type="EMBL" id="MU150257">
    <property type="protein sequence ID" value="KAF9464043.1"/>
    <property type="molecule type" value="Genomic_DNA"/>
</dbReference>
<dbReference type="AlphaFoldDB" id="A0A9P5Y663"/>
<dbReference type="PANTHER" id="PTHR33112">
    <property type="entry name" value="DOMAIN PROTEIN, PUTATIVE-RELATED"/>
    <property type="match status" value="1"/>
</dbReference>
<dbReference type="Pfam" id="PF06985">
    <property type="entry name" value="HET"/>
    <property type="match status" value="1"/>
</dbReference>
<sequence>MLHNTRKVSLPGEPSSEDVLLVTVLFNLTLEMQRISITFWGDKYSRLTRTVYDLSIYAEPEDPASQYIATRNIVWKLDDSTSYTAALKCIKDCARHESCPRPVPTTLPTRVLDCSDPSGLRLITTNPSTKELFVALSYVWGGPQLHCTTKDNIKLYRNFIDPSKVPKTIADAITVTRRLGLRYLWVDSFCIIQDSSDDKALEIAKMRLNFRNAFITIVAARANAVSEGFLQNTYPTLQFAPIRLPFRCPNGNTGTFTAVRHMKLTEPVDSRAWCLEERVLSPRLLVFSTGGLQYECQTERINVNRSPLGLPWTVTRLPDYAFVEEPGIVAELQMENCWNKILQQYTASSLTNQKDKLLAIAGIAEQLHRLWPESRYVAGLWTHQLPSALLWKTEQKQIRPNIYRAPSWSWAAVDGPITPGKATWESESAYLNDRISEVKNIVVNLKHTTNPYGEITSAHLILCADLARATWNTHEDSDPCHIIFDELPAGGLMVAGRINPNDHIGYVGLDAVEIQEPRVVELMLVGLFRYGAALPVISRLGKYDIHGLVLLPALDQDANGVTTYRRIGEFTMNAENWFPFGKHDVHII</sequence>
<dbReference type="InterPro" id="IPR010730">
    <property type="entry name" value="HET"/>
</dbReference>
<evidence type="ECO:0000313" key="2">
    <source>
        <dbReference type="EMBL" id="KAF9464043.1"/>
    </source>
</evidence>
<comment type="caution">
    <text evidence="2">The sequence shown here is derived from an EMBL/GenBank/DDBJ whole genome shotgun (WGS) entry which is preliminary data.</text>
</comment>
<evidence type="ECO:0000313" key="3">
    <source>
        <dbReference type="Proteomes" id="UP000807353"/>
    </source>
</evidence>
<accession>A0A9P5Y663</accession>
<name>A0A9P5Y663_9AGAR</name>
<dbReference type="Proteomes" id="UP000807353">
    <property type="component" value="Unassembled WGS sequence"/>
</dbReference>
<dbReference type="PANTHER" id="PTHR33112:SF16">
    <property type="entry name" value="HETEROKARYON INCOMPATIBILITY DOMAIN-CONTAINING PROTEIN"/>
    <property type="match status" value="1"/>
</dbReference>
<proteinExistence type="predicted"/>
<reference evidence="2" key="1">
    <citation type="submission" date="2020-11" db="EMBL/GenBank/DDBJ databases">
        <authorList>
            <consortium name="DOE Joint Genome Institute"/>
            <person name="Ahrendt S."/>
            <person name="Riley R."/>
            <person name="Andreopoulos W."/>
            <person name="Labutti K."/>
            <person name="Pangilinan J."/>
            <person name="Ruiz-Duenas F.J."/>
            <person name="Barrasa J.M."/>
            <person name="Sanchez-Garcia M."/>
            <person name="Camarero S."/>
            <person name="Miyauchi S."/>
            <person name="Serrano A."/>
            <person name="Linde D."/>
            <person name="Babiker R."/>
            <person name="Drula E."/>
            <person name="Ayuso-Fernandez I."/>
            <person name="Pacheco R."/>
            <person name="Padilla G."/>
            <person name="Ferreira P."/>
            <person name="Barriuso J."/>
            <person name="Kellner H."/>
            <person name="Castanera R."/>
            <person name="Alfaro M."/>
            <person name="Ramirez L."/>
            <person name="Pisabarro A.G."/>
            <person name="Kuo A."/>
            <person name="Tritt A."/>
            <person name="Lipzen A."/>
            <person name="He G."/>
            <person name="Yan M."/>
            <person name="Ng V."/>
            <person name="Cullen D."/>
            <person name="Martin F."/>
            <person name="Rosso M.-N."/>
            <person name="Henrissat B."/>
            <person name="Hibbett D."/>
            <person name="Martinez A.T."/>
            <person name="Grigoriev I.V."/>
        </authorList>
    </citation>
    <scope>NUCLEOTIDE SEQUENCE</scope>
    <source>
        <strain evidence="2">CBS 247.69</strain>
    </source>
</reference>
<keyword evidence="3" id="KW-1185">Reference proteome</keyword>
<dbReference type="OrthoDB" id="5125733at2759"/>
<organism evidence="2 3">
    <name type="scientific">Collybia nuda</name>
    <dbReference type="NCBI Taxonomy" id="64659"/>
    <lineage>
        <taxon>Eukaryota</taxon>
        <taxon>Fungi</taxon>
        <taxon>Dikarya</taxon>
        <taxon>Basidiomycota</taxon>
        <taxon>Agaricomycotina</taxon>
        <taxon>Agaricomycetes</taxon>
        <taxon>Agaricomycetidae</taxon>
        <taxon>Agaricales</taxon>
        <taxon>Tricholomatineae</taxon>
        <taxon>Clitocybaceae</taxon>
        <taxon>Collybia</taxon>
    </lineage>
</organism>
<protein>
    <submittedName>
        <fullName evidence="2">Heterokaryon incompatibility protein-domain-containing protein</fullName>
    </submittedName>
</protein>
<evidence type="ECO:0000259" key="1">
    <source>
        <dbReference type="Pfam" id="PF06985"/>
    </source>
</evidence>